<dbReference type="AlphaFoldDB" id="A0A6J5WE69"/>
<organism evidence="1 2">
    <name type="scientific">Prunus armeniaca</name>
    <name type="common">Apricot</name>
    <name type="synonym">Armeniaca vulgaris</name>
    <dbReference type="NCBI Taxonomy" id="36596"/>
    <lineage>
        <taxon>Eukaryota</taxon>
        <taxon>Viridiplantae</taxon>
        <taxon>Streptophyta</taxon>
        <taxon>Embryophyta</taxon>
        <taxon>Tracheophyta</taxon>
        <taxon>Spermatophyta</taxon>
        <taxon>Magnoliopsida</taxon>
        <taxon>eudicotyledons</taxon>
        <taxon>Gunneridae</taxon>
        <taxon>Pentapetalae</taxon>
        <taxon>rosids</taxon>
        <taxon>fabids</taxon>
        <taxon>Rosales</taxon>
        <taxon>Rosaceae</taxon>
        <taxon>Amygdaloideae</taxon>
        <taxon>Amygdaleae</taxon>
        <taxon>Prunus</taxon>
    </lineage>
</organism>
<accession>A0A6J5WE69</accession>
<sequence length="72" mass="7859">MVVRDEKGQFVAAAVVHIPQALVAGDTEAYAAREATLVKDHSGFSFMFTRHQANEVAHRLARCALSCKSTIE</sequence>
<protein>
    <submittedName>
        <fullName evidence="1">Uncharacterized protein</fullName>
    </submittedName>
</protein>
<reference evidence="2" key="1">
    <citation type="journal article" date="2020" name="Genome Biol.">
        <title>Gamete binning: chromosome-level and haplotype-resolved genome assembly enabled by high-throughput single-cell sequencing of gamete genomes.</title>
        <authorList>
            <person name="Campoy J.A."/>
            <person name="Sun H."/>
            <person name="Goel M."/>
            <person name="Jiao W.-B."/>
            <person name="Folz-Donahue K."/>
            <person name="Wang N."/>
            <person name="Rubio M."/>
            <person name="Liu C."/>
            <person name="Kukat C."/>
            <person name="Ruiz D."/>
            <person name="Huettel B."/>
            <person name="Schneeberger K."/>
        </authorList>
    </citation>
    <scope>NUCLEOTIDE SEQUENCE [LARGE SCALE GENOMIC DNA]</scope>
    <source>
        <strain evidence="2">cv. Rojo Pasion</strain>
    </source>
</reference>
<dbReference type="Proteomes" id="UP000507245">
    <property type="component" value="Unassembled WGS sequence"/>
</dbReference>
<name>A0A6J5WE69_PRUAR</name>
<dbReference type="EMBL" id="CAEKKB010000002">
    <property type="protein sequence ID" value="CAB4300046.1"/>
    <property type="molecule type" value="Genomic_DNA"/>
</dbReference>
<keyword evidence="2" id="KW-1185">Reference proteome</keyword>
<evidence type="ECO:0000313" key="1">
    <source>
        <dbReference type="EMBL" id="CAB4300046.1"/>
    </source>
</evidence>
<proteinExistence type="predicted"/>
<evidence type="ECO:0000313" key="2">
    <source>
        <dbReference type="Proteomes" id="UP000507245"/>
    </source>
</evidence>
<gene>
    <name evidence="1" type="ORF">ORAREDHAP_LOCUS14918</name>
</gene>